<evidence type="ECO:0000256" key="3">
    <source>
        <dbReference type="ARBA" id="ARBA00022692"/>
    </source>
</evidence>
<dbReference type="PANTHER" id="PTHR23519">
    <property type="entry name" value="AUTOPHAGY-RELATED PROTEIN 22"/>
    <property type="match status" value="1"/>
</dbReference>
<dbReference type="Pfam" id="PF11700">
    <property type="entry name" value="ATG22"/>
    <property type="match status" value="1"/>
</dbReference>
<comment type="caution">
    <text evidence="6">Lacks conserved residue(s) required for the propagation of feature annotation.</text>
</comment>
<feature type="non-terminal residue" evidence="8">
    <location>
        <position position="373"/>
    </location>
</feature>
<comment type="subcellular location">
    <subcellularLocation>
        <location evidence="1">Endomembrane system</location>
        <topology evidence="1">Multi-pass membrane protein</topology>
    </subcellularLocation>
    <subcellularLocation>
        <location evidence="6">Vacuole membrane</location>
        <topology evidence="6">Multi-pass membrane protein</topology>
    </subcellularLocation>
</comment>
<proteinExistence type="inferred from homology"/>
<dbReference type="PANTHER" id="PTHR23519:SF1">
    <property type="entry name" value="AUTOPHAGY-RELATED PROTEIN 22"/>
    <property type="match status" value="1"/>
</dbReference>
<dbReference type="GO" id="GO:0012505">
    <property type="term" value="C:endomembrane system"/>
    <property type="evidence" value="ECO:0007669"/>
    <property type="project" value="UniProtKB-SubCell"/>
</dbReference>
<keyword evidence="6" id="KW-0029">Amino-acid transport</keyword>
<evidence type="ECO:0000256" key="2">
    <source>
        <dbReference type="ARBA" id="ARBA00022448"/>
    </source>
</evidence>
<feature type="region of interest" description="Disordered" evidence="7">
    <location>
        <begin position="188"/>
        <end position="214"/>
    </location>
</feature>
<organism evidence="8 9">
    <name type="scientific">Caulochytrium protostelioides</name>
    <dbReference type="NCBI Taxonomy" id="1555241"/>
    <lineage>
        <taxon>Eukaryota</taxon>
        <taxon>Fungi</taxon>
        <taxon>Fungi incertae sedis</taxon>
        <taxon>Chytridiomycota</taxon>
        <taxon>Chytridiomycota incertae sedis</taxon>
        <taxon>Chytridiomycetes</taxon>
        <taxon>Caulochytriales</taxon>
        <taxon>Caulochytriaceae</taxon>
        <taxon>Caulochytrium</taxon>
    </lineage>
</organism>
<evidence type="ECO:0000256" key="6">
    <source>
        <dbReference type="RuleBase" id="RU363073"/>
    </source>
</evidence>
<evidence type="ECO:0000256" key="5">
    <source>
        <dbReference type="ARBA" id="ARBA00023136"/>
    </source>
</evidence>
<evidence type="ECO:0000313" key="8">
    <source>
        <dbReference type="EMBL" id="RKO97039.1"/>
    </source>
</evidence>
<sequence>MGVGVGVRIGGGIAIAGTRLVADGQRELRADTAAAAGSGGRYAHAHAHVHTYAYAYAYAPPEVTPPVTPPVTPSNSFPAPAQCVRDKGICDAFFSDEKAIGRLQLRSRPWLSQALVLVSQIIPRPIADTRTADRRSPSLTPAAVDLPEGRIGRLGGISRSWPGRPLVLPAARPPTWALSGHYPRPRYADDTLRSRSMPQSRSPSAPHEPDTSPTRLAERWGWWLYGFGAEGYSAVGQALFIPVVIERLAAQAGVQQADHTLACSRGADADSAAHSACVVPIAGLYIETSSLVLYTTTIATLVQLVLFLGLGGAADFGAHRKMLLMMFATACAIVTIGFLGLTQPQYYWVGCLLLIVSSACYGVTFVFHYAWIP</sequence>
<dbReference type="EMBL" id="ML009446">
    <property type="protein sequence ID" value="RKO97039.1"/>
    <property type="molecule type" value="Genomic_DNA"/>
</dbReference>
<keyword evidence="4 6" id="KW-1133">Transmembrane helix</keyword>
<evidence type="ECO:0000256" key="1">
    <source>
        <dbReference type="ARBA" id="ARBA00004127"/>
    </source>
</evidence>
<dbReference type="AlphaFoldDB" id="A0A4P9WUT4"/>
<evidence type="ECO:0000313" key="9">
    <source>
        <dbReference type="Proteomes" id="UP000268535"/>
    </source>
</evidence>
<dbReference type="GO" id="GO:0005774">
    <property type="term" value="C:vacuolar membrane"/>
    <property type="evidence" value="ECO:0007669"/>
    <property type="project" value="UniProtKB-SubCell"/>
</dbReference>
<keyword evidence="6" id="KW-0072">Autophagy</keyword>
<feature type="transmembrane region" description="Helical" evidence="6">
    <location>
        <begin position="291"/>
        <end position="310"/>
    </location>
</feature>
<accession>A0A4P9WUT4</accession>
<name>A0A4P9WUT4_9FUNG</name>
<feature type="compositionally biased region" description="Low complexity" evidence="7">
    <location>
        <begin position="194"/>
        <end position="205"/>
    </location>
</feature>
<reference evidence="9" key="1">
    <citation type="journal article" date="2018" name="Nat. Microbiol.">
        <title>Leveraging single-cell genomics to expand the fungal tree of life.</title>
        <authorList>
            <person name="Ahrendt S.R."/>
            <person name="Quandt C.A."/>
            <person name="Ciobanu D."/>
            <person name="Clum A."/>
            <person name="Salamov A."/>
            <person name="Andreopoulos B."/>
            <person name="Cheng J.F."/>
            <person name="Woyke T."/>
            <person name="Pelin A."/>
            <person name="Henrissat B."/>
            <person name="Reynolds N.K."/>
            <person name="Benny G.L."/>
            <person name="Smith M.E."/>
            <person name="James T.Y."/>
            <person name="Grigoriev I.V."/>
        </authorList>
    </citation>
    <scope>NUCLEOTIDE SEQUENCE [LARGE SCALE GENOMIC DNA]</scope>
    <source>
        <strain evidence="9">ATCC 52028</strain>
    </source>
</reference>
<feature type="transmembrane region" description="Helical" evidence="6">
    <location>
        <begin position="322"/>
        <end position="341"/>
    </location>
</feature>
<keyword evidence="3 6" id="KW-0812">Transmembrane</keyword>
<dbReference type="Proteomes" id="UP000268535">
    <property type="component" value="Unassembled WGS sequence"/>
</dbReference>
<protein>
    <recommendedName>
        <fullName evidence="6">Autophagy-related protein</fullName>
    </recommendedName>
</protein>
<comment type="function">
    <text evidence="6">Vacuolar effluxer which mediate the efflux of amino acids resulting from autophagic degradation. The release of autophagic amino acids allows the maintenance of protein synthesis and viability during nitrogen starvation.</text>
</comment>
<evidence type="ECO:0000256" key="7">
    <source>
        <dbReference type="SAM" id="MobiDB-lite"/>
    </source>
</evidence>
<keyword evidence="2 6" id="KW-0813">Transport</keyword>
<keyword evidence="5 6" id="KW-0472">Membrane</keyword>
<dbReference type="InterPro" id="IPR024671">
    <property type="entry name" value="Atg22-like"/>
</dbReference>
<gene>
    <name evidence="8" type="ORF">CAUPRSCDRAFT_11269</name>
</gene>
<keyword evidence="6" id="KW-0926">Vacuole</keyword>
<evidence type="ECO:0000256" key="4">
    <source>
        <dbReference type="ARBA" id="ARBA00022989"/>
    </source>
</evidence>
<comment type="similarity">
    <text evidence="6">Belongs to the ATG22 family.</text>
</comment>
<dbReference type="GO" id="GO:0006865">
    <property type="term" value="P:amino acid transport"/>
    <property type="evidence" value="ECO:0007669"/>
    <property type="project" value="UniProtKB-KW"/>
</dbReference>
<feature type="transmembrane region" description="Helical" evidence="6">
    <location>
        <begin position="347"/>
        <end position="372"/>
    </location>
</feature>
<dbReference type="GO" id="GO:0006914">
    <property type="term" value="P:autophagy"/>
    <property type="evidence" value="ECO:0007669"/>
    <property type="project" value="UniProtKB-KW"/>
</dbReference>
<dbReference type="InterPro" id="IPR050495">
    <property type="entry name" value="ATG22/LtaA_families"/>
</dbReference>